<dbReference type="Proteomes" id="UP001501747">
    <property type="component" value="Unassembled WGS sequence"/>
</dbReference>
<gene>
    <name evidence="2" type="ORF">GCM10022247_73460</name>
</gene>
<keyword evidence="3" id="KW-1185">Reference proteome</keyword>
<name>A0ABP7U744_9PSEU</name>
<feature type="region of interest" description="Disordered" evidence="1">
    <location>
        <begin position="139"/>
        <end position="160"/>
    </location>
</feature>
<evidence type="ECO:0000256" key="1">
    <source>
        <dbReference type="SAM" id="MobiDB-lite"/>
    </source>
</evidence>
<evidence type="ECO:0000313" key="3">
    <source>
        <dbReference type="Proteomes" id="UP001501747"/>
    </source>
</evidence>
<accession>A0ABP7U744</accession>
<sequence>MAGPPAPLGRPPLRPLAAADRSLVRTPGGANGSFDALNALNGSFSALGALNGSFGAVERTERVVRGAGRSAVAGFAGLQDQRTPFLIIVNRLLLGGGPGFGVVEDLCGAGCGVLKTGKLPRAVGRSEYNGVYGRGSGGGFRQERGSGGSRRWRWGPSPRW</sequence>
<evidence type="ECO:0000313" key="2">
    <source>
        <dbReference type="EMBL" id="GAA4036973.1"/>
    </source>
</evidence>
<protein>
    <submittedName>
        <fullName evidence="2">Uncharacterized protein</fullName>
    </submittedName>
</protein>
<comment type="caution">
    <text evidence="2">The sequence shown here is derived from an EMBL/GenBank/DDBJ whole genome shotgun (WGS) entry which is preliminary data.</text>
</comment>
<proteinExistence type="predicted"/>
<reference evidence="3" key="1">
    <citation type="journal article" date="2019" name="Int. J. Syst. Evol. Microbiol.">
        <title>The Global Catalogue of Microorganisms (GCM) 10K type strain sequencing project: providing services to taxonomists for standard genome sequencing and annotation.</title>
        <authorList>
            <consortium name="The Broad Institute Genomics Platform"/>
            <consortium name="The Broad Institute Genome Sequencing Center for Infectious Disease"/>
            <person name="Wu L."/>
            <person name="Ma J."/>
        </authorList>
    </citation>
    <scope>NUCLEOTIDE SEQUENCE [LARGE SCALE GENOMIC DNA]</scope>
    <source>
        <strain evidence="3">JCM 17342</strain>
    </source>
</reference>
<feature type="compositionally biased region" description="Gly residues" evidence="1">
    <location>
        <begin position="139"/>
        <end position="148"/>
    </location>
</feature>
<dbReference type="EMBL" id="BAABAL010000028">
    <property type="protein sequence ID" value="GAA4036973.1"/>
    <property type="molecule type" value="Genomic_DNA"/>
</dbReference>
<organism evidence="2 3">
    <name type="scientific">Allokutzneria multivorans</name>
    <dbReference type="NCBI Taxonomy" id="1142134"/>
    <lineage>
        <taxon>Bacteria</taxon>
        <taxon>Bacillati</taxon>
        <taxon>Actinomycetota</taxon>
        <taxon>Actinomycetes</taxon>
        <taxon>Pseudonocardiales</taxon>
        <taxon>Pseudonocardiaceae</taxon>
        <taxon>Allokutzneria</taxon>
    </lineage>
</organism>